<name>G6XLU3_9PROT</name>
<comment type="caution">
    <text evidence="2">The sequence shown here is derived from an EMBL/GenBank/DDBJ whole genome shotgun (WGS) entry which is preliminary data.</text>
</comment>
<dbReference type="PATRIC" id="fig|1088869.3.peg.2338"/>
<protein>
    <submittedName>
        <fullName evidence="2">ABC-2 type transporter</fullName>
    </submittedName>
</protein>
<feature type="transmembrane region" description="Helical" evidence="1">
    <location>
        <begin position="12"/>
        <end position="32"/>
    </location>
</feature>
<feature type="transmembrane region" description="Helical" evidence="1">
    <location>
        <begin position="100"/>
        <end position="119"/>
    </location>
</feature>
<evidence type="ECO:0000256" key="1">
    <source>
        <dbReference type="SAM" id="Phobius"/>
    </source>
</evidence>
<reference evidence="2 3" key="1">
    <citation type="submission" date="2011-10" db="EMBL/GenBank/DDBJ databases">
        <title>Genome sequence of Gluconobacter morbifer G707, isolated from Drosophila gut.</title>
        <authorList>
            <person name="Lee W.-J."/>
            <person name="Kim E.-K."/>
        </authorList>
    </citation>
    <scope>NUCLEOTIDE SEQUENCE [LARGE SCALE GENOMIC DNA]</scope>
    <source>
        <strain evidence="2 3">G707</strain>
    </source>
</reference>
<keyword evidence="1" id="KW-0812">Transmembrane</keyword>
<sequence>MGFMKAPVNYEILYLGIFLHMLFCLGTSLIAAPLSEMSDYLEKLVGVLGYLSLPLSGAFTMVDWIKPHYRWILLLSPSVNNVEMIREGQFGYRAHAHYDISYDFAACLVMIVVGLFLTLRVRKYLVVQ</sequence>
<dbReference type="Proteomes" id="UP000004949">
    <property type="component" value="Unassembled WGS sequence"/>
</dbReference>
<evidence type="ECO:0000313" key="2">
    <source>
        <dbReference type="EMBL" id="EHH67348.1"/>
    </source>
</evidence>
<dbReference type="eggNOG" id="COG1682">
    <property type="taxonomic scope" value="Bacteria"/>
</dbReference>
<keyword evidence="1" id="KW-0472">Membrane</keyword>
<evidence type="ECO:0000313" key="3">
    <source>
        <dbReference type="Proteomes" id="UP000004949"/>
    </source>
</evidence>
<dbReference type="EMBL" id="AGQV01000010">
    <property type="protein sequence ID" value="EHH67348.1"/>
    <property type="molecule type" value="Genomic_DNA"/>
</dbReference>
<organism evidence="2 3">
    <name type="scientific">Gluconobacter morbifer G707</name>
    <dbReference type="NCBI Taxonomy" id="1088869"/>
    <lineage>
        <taxon>Bacteria</taxon>
        <taxon>Pseudomonadati</taxon>
        <taxon>Pseudomonadota</taxon>
        <taxon>Alphaproteobacteria</taxon>
        <taxon>Acetobacterales</taxon>
        <taxon>Acetobacteraceae</taxon>
        <taxon>Gluconobacter</taxon>
    </lineage>
</organism>
<dbReference type="STRING" id="1088869.GMO_23420"/>
<keyword evidence="1" id="KW-1133">Transmembrane helix</keyword>
<keyword evidence="3" id="KW-1185">Reference proteome</keyword>
<dbReference type="AlphaFoldDB" id="G6XLU3"/>
<gene>
    <name evidence="2" type="ORF">GMO_23420</name>
</gene>
<proteinExistence type="predicted"/>
<accession>G6XLU3</accession>